<evidence type="ECO:0000256" key="5">
    <source>
        <dbReference type="ARBA" id="ARBA00022692"/>
    </source>
</evidence>
<comment type="similarity">
    <text evidence="9">Belongs to the major facilitator superfamily. Sugar transporter (TC 2.A.1.1) family. Trehalose transporter subfamily.</text>
</comment>
<evidence type="ECO:0000256" key="11">
    <source>
        <dbReference type="RuleBase" id="RU003346"/>
    </source>
</evidence>
<evidence type="ECO:0000256" key="1">
    <source>
        <dbReference type="ARBA" id="ARBA00004651"/>
    </source>
</evidence>
<feature type="transmembrane region" description="Helical" evidence="12">
    <location>
        <begin position="411"/>
        <end position="431"/>
    </location>
</feature>
<evidence type="ECO:0000313" key="15">
    <source>
        <dbReference type="Proteomes" id="UP001153620"/>
    </source>
</evidence>
<evidence type="ECO:0000256" key="12">
    <source>
        <dbReference type="SAM" id="Phobius"/>
    </source>
</evidence>
<reference evidence="14" key="2">
    <citation type="submission" date="2022-10" db="EMBL/GenBank/DDBJ databases">
        <authorList>
            <consortium name="ENA_rothamsted_submissions"/>
            <consortium name="culmorum"/>
            <person name="King R."/>
        </authorList>
    </citation>
    <scope>NUCLEOTIDE SEQUENCE</scope>
</reference>
<dbReference type="NCBIfam" id="TIGR00879">
    <property type="entry name" value="SP"/>
    <property type="match status" value="1"/>
</dbReference>
<evidence type="ECO:0000256" key="2">
    <source>
        <dbReference type="ARBA" id="ARBA00022448"/>
    </source>
</evidence>
<sequence>MSNGIELAQYHLVSSSENGRKIYKMEQGKKSRQFLAAILSNLSSITTGLCLGWTSAAESKMKDLTQSPLSSIPSTEEFSWISSLTPLGALVGPYIAGPLTSRIGRKWTLLASSVFFIASFIILIFTNTVAFVFVARILQGLGVGFVMTAQTMYVGEIASDECRGALGSFMQLGIVIGILYVYCVGPYVSFQSYQCYCLIIPIAFVATFFFMPDSPHYYIQKGQEENAVKSLKFLRGKSTEGVQQELDEIRATVEESMKNKATFRDVFANAANKKAFIISAGLLTFQQLSGINVVLFYCQSIFETAGSSLKPAIATIIVGAVMVFSSGLTPVIVDRLGRKVILLFSAAGMTLSLALLGLFFLLDHNKSPIAESIKWLPIVSLIAFVFVYCVGFGPLPWAVLGEMFAPNIKPVASSMATSVCWIFGFIVTKWFSSLQDVIGSYGAFWLFGVFCAVAFVFTLTLVMETKGLSLQEIQDRLNGRK</sequence>
<dbReference type="PROSITE" id="PS00217">
    <property type="entry name" value="SUGAR_TRANSPORT_2"/>
    <property type="match status" value="1"/>
</dbReference>
<dbReference type="PRINTS" id="PR00171">
    <property type="entry name" value="SUGRTRNSPORT"/>
</dbReference>
<dbReference type="AlphaFoldDB" id="A0A9N9WN80"/>
<evidence type="ECO:0000313" key="14">
    <source>
        <dbReference type="EMBL" id="CAG9797713.1"/>
    </source>
</evidence>
<evidence type="ECO:0000256" key="6">
    <source>
        <dbReference type="ARBA" id="ARBA00022989"/>
    </source>
</evidence>
<organism evidence="14 15">
    <name type="scientific">Chironomus riparius</name>
    <dbReference type="NCBI Taxonomy" id="315576"/>
    <lineage>
        <taxon>Eukaryota</taxon>
        <taxon>Metazoa</taxon>
        <taxon>Ecdysozoa</taxon>
        <taxon>Arthropoda</taxon>
        <taxon>Hexapoda</taxon>
        <taxon>Insecta</taxon>
        <taxon>Pterygota</taxon>
        <taxon>Neoptera</taxon>
        <taxon>Endopterygota</taxon>
        <taxon>Diptera</taxon>
        <taxon>Nematocera</taxon>
        <taxon>Chironomoidea</taxon>
        <taxon>Chironomidae</taxon>
        <taxon>Chironominae</taxon>
        <taxon>Chironomus</taxon>
    </lineage>
</organism>
<dbReference type="PROSITE" id="PS50850">
    <property type="entry name" value="MFS"/>
    <property type="match status" value="1"/>
</dbReference>
<feature type="transmembrane region" description="Helical" evidence="12">
    <location>
        <begin position="374"/>
        <end position="399"/>
    </location>
</feature>
<dbReference type="Proteomes" id="UP001153620">
    <property type="component" value="Chromosome 1"/>
</dbReference>
<dbReference type="GO" id="GO:0015574">
    <property type="term" value="F:trehalose transmembrane transporter activity"/>
    <property type="evidence" value="ECO:0007669"/>
    <property type="project" value="UniProtKB-ARBA"/>
</dbReference>
<evidence type="ECO:0000259" key="13">
    <source>
        <dbReference type="PROSITE" id="PS50850"/>
    </source>
</evidence>
<keyword evidence="2 11" id="KW-0813">Transport</keyword>
<name>A0A9N9WN80_9DIPT</name>
<keyword evidence="6 12" id="KW-1133">Transmembrane helix</keyword>
<evidence type="ECO:0000256" key="10">
    <source>
        <dbReference type="ARBA" id="ARBA00069106"/>
    </source>
</evidence>
<dbReference type="FunFam" id="1.20.1250.20:FF:000055">
    <property type="entry name" value="Facilitated trehalose transporter Tret1-2 homolog"/>
    <property type="match status" value="1"/>
</dbReference>
<dbReference type="Gene3D" id="1.20.1250.20">
    <property type="entry name" value="MFS general substrate transporter like domains"/>
    <property type="match status" value="1"/>
</dbReference>
<keyword evidence="4" id="KW-0762">Sugar transport</keyword>
<dbReference type="PANTHER" id="PTHR48021:SF47">
    <property type="entry name" value="GH17672P"/>
    <property type="match status" value="1"/>
</dbReference>
<keyword evidence="5 12" id="KW-0812">Transmembrane</keyword>
<dbReference type="Pfam" id="PF00083">
    <property type="entry name" value="Sugar_tr"/>
    <property type="match status" value="1"/>
</dbReference>
<dbReference type="GO" id="GO:0051119">
    <property type="term" value="F:sugar transmembrane transporter activity"/>
    <property type="evidence" value="ECO:0007669"/>
    <property type="project" value="InterPro"/>
</dbReference>
<feature type="transmembrane region" description="Helical" evidence="12">
    <location>
        <begin position="312"/>
        <end position="333"/>
    </location>
</feature>
<dbReference type="GO" id="GO:0005886">
    <property type="term" value="C:plasma membrane"/>
    <property type="evidence" value="ECO:0007669"/>
    <property type="project" value="UniProtKB-SubCell"/>
</dbReference>
<dbReference type="InterPro" id="IPR020846">
    <property type="entry name" value="MFS_dom"/>
</dbReference>
<keyword evidence="3" id="KW-1003">Cell membrane</keyword>
<dbReference type="CDD" id="cd17358">
    <property type="entry name" value="MFS_GLUT6_8_Class3_like"/>
    <property type="match status" value="1"/>
</dbReference>
<feature type="transmembrane region" description="Helical" evidence="12">
    <location>
        <begin position="275"/>
        <end position="297"/>
    </location>
</feature>
<dbReference type="PANTHER" id="PTHR48021">
    <property type="match status" value="1"/>
</dbReference>
<dbReference type="InterPro" id="IPR003663">
    <property type="entry name" value="Sugar/inositol_transpt"/>
</dbReference>
<feature type="transmembrane region" description="Helical" evidence="12">
    <location>
        <begin position="34"/>
        <end position="57"/>
    </location>
</feature>
<protein>
    <recommendedName>
        <fullName evidence="10">Facilitated trehalose transporter Tret1</fullName>
    </recommendedName>
</protein>
<dbReference type="InterPro" id="IPR036259">
    <property type="entry name" value="MFS_trans_sf"/>
</dbReference>
<feature type="transmembrane region" description="Helical" evidence="12">
    <location>
        <begin position="107"/>
        <end position="125"/>
    </location>
</feature>
<dbReference type="InterPro" id="IPR044775">
    <property type="entry name" value="MFS_ERD6/Tret1-like"/>
</dbReference>
<gene>
    <name evidence="14" type="ORF">CHIRRI_LOCUS702</name>
</gene>
<keyword evidence="7 12" id="KW-0472">Membrane</keyword>
<dbReference type="SUPFAM" id="SSF103473">
    <property type="entry name" value="MFS general substrate transporter"/>
    <property type="match status" value="1"/>
</dbReference>
<evidence type="ECO:0000256" key="3">
    <source>
        <dbReference type="ARBA" id="ARBA00022475"/>
    </source>
</evidence>
<feature type="transmembrane region" description="Helical" evidence="12">
    <location>
        <begin position="443"/>
        <end position="463"/>
    </location>
</feature>
<dbReference type="EMBL" id="OU895877">
    <property type="protein sequence ID" value="CAG9797713.1"/>
    <property type="molecule type" value="Genomic_DNA"/>
</dbReference>
<dbReference type="OrthoDB" id="4142200at2759"/>
<accession>A0A9N9WN80</accession>
<reference evidence="14" key="1">
    <citation type="submission" date="2022-01" db="EMBL/GenBank/DDBJ databases">
        <authorList>
            <person name="King R."/>
        </authorList>
    </citation>
    <scope>NUCLEOTIDE SEQUENCE</scope>
</reference>
<evidence type="ECO:0000256" key="8">
    <source>
        <dbReference type="ARBA" id="ARBA00023180"/>
    </source>
</evidence>
<comment type="subcellular location">
    <subcellularLocation>
        <location evidence="1">Cell membrane</location>
        <topology evidence="1">Multi-pass membrane protein</topology>
    </subcellularLocation>
</comment>
<proteinExistence type="inferred from homology"/>
<feature type="transmembrane region" description="Helical" evidence="12">
    <location>
        <begin position="77"/>
        <end position="95"/>
    </location>
</feature>
<dbReference type="InterPro" id="IPR005828">
    <property type="entry name" value="MFS_sugar_transport-like"/>
</dbReference>
<feature type="transmembrane region" description="Helical" evidence="12">
    <location>
        <begin position="193"/>
        <end position="211"/>
    </location>
</feature>
<feature type="transmembrane region" description="Helical" evidence="12">
    <location>
        <begin position="340"/>
        <end position="362"/>
    </location>
</feature>
<feature type="domain" description="Major facilitator superfamily (MFS) profile" evidence="13">
    <location>
        <begin position="32"/>
        <end position="466"/>
    </location>
</feature>
<keyword evidence="15" id="KW-1185">Reference proteome</keyword>
<dbReference type="InterPro" id="IPR005829">
    <property type="entry name" value="Sugar_transporter_CS"/>
</dbReference>
<evidence type="ECO:0000256" key="7">
    <source>
        <dbReference type="ARBA" id="ARBA00023136"/>
    </source>
</evidence>
<evidence type="ECO:0000256" key="9">
    <source>
        <dbReference type="ARBA" id="ARBA00024348"/>
    </source>
</evidence>
<evidence type="ECO:0000256" key="4">
    <source>
        <dbReference type="ARBA" id="ARBA00022597"/>
    </source>
</evidence>
<dbReference type="InterPro" id="IPR050549">
    <property type="entry name" value="MFS_Trehalose_Transporter"/>
</dbReference>
<keyword evidence="8" id="KW-0325">Glycoprotein</keyword>
<feature type="transmembrane region" description="Helical" evidence="12">
    <location>
        <begin position="166"/>
        <end position="187"/>
    </location>
</feature>